<keyword evidence="4" id="KW-1185">Reference proteome</keyword>
<dbReference type="SMART" id="SM00954">
    <property type="entry name" value="RelA_SpoT"/>
    <property type="match status" value="1"/>
</dbReference>
<evidence type="ECO:0000256" key="1">
    <source>
        <dbReference type="ARBA" id="ARBA00004976"/>
    </source>
</evidence>
<dbReference type="Pfam" id="PF04607">
    <property type="entry name" value="RelA_SpoT"/>
    <property type="match status" value="1"/>
</dbReference>
<dbReference type="PANTHER" id="PTHR47837">
    <property type="entry name" value="GTP PYROPHOSPHOKINASE YJBM"/>
    <property type="match status" value="1"/>
</dbReference>
<gene>
    <name evidence="3" type="ORF">ABID24_000758</name>
</gene>
<dbReference type="Gene3D" id="3.30.460.10">
    <property type="entry name" value="Beta Polymerase, domain 2"/>
    <property type="match status" value="1"/>
</dbReference>
<dbReference type="EC" id="2.7.6.5" evidence="3"/>
<dbReference type="GO" id="GO:0008728">
    <property type="term" value="F:GTP diphosphokinase activity"/>
    <property type="evidence" value="ECO:0007669"/>
    <property type="project" value="UniProtKB-EC"/>
</dbReference>
<comment type="pathway">
    <text evidence="1">Purine metabolism; ppGpp biosynthesis; ppGpp from GTP: step 1/2.</text>
</comment>
<evidence type="ECO:0000313" key="4">
    <source>
        <dbReference type="Proteomes" id="UP001549106"/>
    </source>
</evidence>
<sequence length="231" mass="27197">MNSCIAVKDHWKFIYAQIEEEQKKLKKKEQLRRALTSETFCTKGKCAVSLMLAKLDIINTILTMKYQRNVIQMKTGRLKEYDSVYKKMQKKGLELNFNVALEKINDLIGVRAVCAYVDDIYQVAQMIKKQKDIRILKTKDYIQEPKASGYQSLHLILETAVPFQEDIQWIKIELQLRTAAMDYWANLDHQLRYKRGKKETQFIDEELQQCAAVIRALDQKMLTIRKKIDKI</sequence>
<keyword evidence="3" id="KW-0808">Transferase</keyword>
<dbReference type="RefSeq" id="WP_147599526.1">
    <property type="nucleotide sequence ID" value="NZ_BAABXP010000001.1"/>
</dbReference>
<reference evidence="3 4" key="1">
    <citation type="submission" date="2024-06" db="EMBL/GenBank/DDBJ databases">
        <title>Genomic Encyclopedia of Type Strains, Phase IV (KMG-IV): sequencing the most valuable type-strain genomes for metagenomic binning, comparative biology and taxonomic classification.</title>
        <authorList>
            <person name="Goeker M."/>
        </authorList>
    </citation>
    <scope>NUCLEOTIDE SEQUENCE [LARGE SCALE GENOMIC DNA]</scope>
    <source>
        <strain evidence="3 4">DSM 29492</strain>
    </source>
</reference>
<evidence type="ECO:0000259" key="2">
    <source>
        <dbReference type="SMART" id="SM00954"/>
    </source>
</evidence>
<dbReference type="SUPFAM" id="SSF81301">
    <property type="entry name" value="Nucleotidyltransferase"/>
    <property type="match status" value="1"/>
</dbReference>
<protein>
    <submittedName>
        <fullName evidence="3">GTP pyrophosphokinase</fullName>
        <ecNumber evidence="3">2.7.6.5</ecNumber>
    </submittedName>
</protein>
<dbReference type="EMBL" id="JBEPMJ010000004">
    <property type="protein sequence ID" value="MET3749524.1"/>
    <property type="molecule type" value="Genomic_DNA"/>
</dbReference>
<name>A0ABV2M0C5_9FIRM</name>
<dbReference type="PANTHER" id="PTHR47837:SF1">
    <property type="entry name" value="GTP PYROPHOSPHOKINASE YJBM"/>
    <property type="match status" value="1"/>
</dbReference>
<accession>A0ABV2M0C5</accession>
<evidence type="ECO:0000313" key="3">
    <source>
        <dbReference type="EMBL" id="MET3749524.1"/>
    </source>
</evidence>
<dbReference type="CDD" id="cd05399">
    <property type="entry name" value="NT_Rel-Spo_like"/>
    <property type="match status" value="1"/>
</dbReference>
<comment type="caution">
    <text evidence="3">The sequence shown here is derived from an EMBL/GenBank/DDBJ whole genome shotgun (WGS) entry which is preliminary data.</text>
</comment>
<dbReference type="InterPro" id="IPR043519">
    <property type="entry name" value="NT_sf"/>
</dbReference>
<dbReference type="InterPro" id="IPR052366">
    <property type="entry name" value="GTP_Pyrophosphokinase"/>
</dbReference>
<organism evidence="3 4">
    <name type="scientific">Blautia caecimuris</name>
    <dbReference type="NCBI Taxonomy" id="1796615"/>
    <lineage>
        <taxon>Bacteria</taxon>
        <taxon>Bacillati</taxon>
        <taxon>Bacillota</taxon>
        <taxon>Clostridia</taxon>
        <taxon>Lachnospirales</taxon>
        <taxon>Lachnospiraceae</taxon>
        <taxon>Blautia</taxon>
    </lineage>
</organism>
<proteinExistence type="predicted"/>
<dbReference type="InterPro" id="IPR007685">
    <property type="entry name" value="RelA_SpoT"/>
</dbReference>
<dbReference type="Proteomes" id="UP001549106">
    <property type="component" value="Unassembled WGS sequence"/>
</dbReference>
<feature type="domain" description="RelA/SpoT" evidence="2">
    <location>
        <begin position="76"/>
        <end position="199"/>
    </location>
</feature>
<dbReference type="Gene3D" id="1.10.287.860">
    <property type="entry name" value="Nucleotidyltransferase"/>
    <property type="match status" value="1"/>
</dbReference>